<name>A0ABP7NQT9_9BACT</name>
<evidence type="ECO:0008006" key="4">
    <source>
        <dbReference type="Google" id="ProtNLM"/>
    </source>
</evidence>
<evidence type="ECO:0000313" key="3">
    <source>
        <dbReference type="Proteomes" id="UP001499909"/>
    </source>
</evidence>
<evidence type="ECO:0000313" key="2">
    <source>
        <dbReference type="EMBL" id="GAA3952248.1"/>
    </source>
</evidence>
<dbReference type="Proteomes" id="UP001499909">
    <property type="component" value="Unassembled WGS sequence"/>
</dbReference>
<dbReference type="EMBL" id="BAABDH010000110">
    <property type="protein sequence ID" value="GAA3952248.1"/>
    <property type="molecule type" value="Genomic_DNA"/>
</dbReference>
<keyword evidence="3" id="KW-1185">Reference proteome</keyword>
<feature type="region of interest" description="Disordered" evidence="1">
    <location>
        <begin position="24"/>
        <end position="44"/>
    </location>
</feature>
<evidence type="ECO:0000256" key="1">
    <source>
        <dbReference type="SAM" id="MobiDB-lite"/>
    </source>
</evidence>
<comment type="caution">
    <text evidence="2">The sequence shown here is derived from an EMBL/GenBank/DDBJ whole genome shotgun (WGS) entry which is preliminary data.</text>
</comment>
<organism evidence="2 3">
    <name type="scientific">Hymenobacter algoricola</name>
    <dbReference type="NCBI Taxonomy" id="486267"/>
    <lineage>
        <taxon>Bacteria</taxon>
        <taxon>Pseudomonadati</taxon>
        <taxon>Bacteroidota</taxon>
        <taxon>Cytophagia</taxon>
        <taxon>Cytophagales</taxon>
        <taxon>Hymenobacteraceae</taxon>
        <taxon>Hymenobacter</taxon>
    </lineage>
</organism>
<accession>A0ABP7NQT9</accession>
<dbReference type="RefSeq" id="WP_345117330.1">
    <property type="nucleotide sequence ID" value="NZ_BAABDH010000110.1"/>
</dbReference>
<dbReference type="NCBIfam" id="NF038153">
    <property type="entry name" value="lant_leader_L1a"/>
    <property type="match status" value="1"/>
</dbReference>
<feature type="compositionally biased region" description="Polar residues" evidence="1">
    <location>
        <begin position="34"/>
        <end position="44"/>
    </location>
</feature>
<protein>
    <recommendedName>
        <fullName evidence="4">Natural product</fullName>
    </recommendedName>
</protein>
<reference evidence="3" key="1">
    <citation type="journal article" date="2019" name="Int. J. Syst. Evol. Microbiol.">
        <title>The Global Catalogue of Microorganisms (GCM) 10K type strain sequencing project: providing services to taxonomists for standard genome sequencing and annotation.</title>
        <authorList>
            <consortium name="The Broad Institute Genomics Platform"/>
            <consortium name="The Broad Institute Genome Sequencing Center for Infectious Disease"/>
            <person name="Wu L."/>
            <person name="Ma J."/>
        </authorList>
    </citation>
    <scope>NUCLEOTIDE SEQUENCE [LARGE SCALE GENOMIC DNA]</scope>
    <source>
        <strain evidence="3">JCM 17214</strain>
    </source>
</reference>
<gene>
    <name evidence="2" type="ORF">GCM10022406_37530</name>
</gene>
<dbReference type="InterPro" id="IPR058238">
    <property type="entry name" value="Lant_leader_dom"/>
</dbReference>
<sequence>MKKQDAFASKLSFNKEKVASLTPDDLDQVYGGNTEPSSRNSSNHNFTCCLCSFHTSIDIPVSE</sequence>
<proteinExistence type="predicted"/>